<dbReference type="SUPFAM" id="SSF48452">
    <property type="entry name" value="TPR-like"/>
    <property type="match status" value="1"/>
</dbReference>
<feature type="region of interest" description="Disordered" evidence="7">
    <location>
        <begin position="311"/>
        <end position="332"/>
    </location>
</feature>
<evidence type="ECO:0000256" key="4">
    <source>
        <dbReference type="ARBA" id="ARBA00023237"/>
    </source>
</evidence>
<comment type="similarity">
    <text evidence="6">Belongs to the BamD family.</text>
</comment>
<reference evidence="11" key="1">
    <citation type="submission" date="2017-06" db="EMBL/GenBank/DDBJ databases">
        <authorList>
            <person name="Varghese N."/>
            <person name="Submissions S."/>
        </authorList>
    </citation>
    <scope>NUCLEOTIDE SEQUENCE [LARGE SCALE GENOMIC DNA]</scope>
    <source>
        <strain evidence="11">ANC 5114</strain>
    </source>
</reference>
<comment type="subcellular location">
    <subcellularLocation>
        <location evidence="6">Cell outer membrane</location>
        <topology evidence="6">Lipid-anchor</topology>
    </subcellularLocation>
</comment>
<dbReference type="PANTHER" id="PTHR37423:SF1">
    <property type="entry name" value="OUTER MEMBRANE PROTEIN ASSEMBLY FACTOR BAMD"/>
    <property type="match status" value="1"/>
</dbReference>
<keyword evidence="1 6" id="KW-0732">Signal</keyword>
<name>A0A217EF68_9GAMM</name>
<dbReference type="AlphaFoldDB" id="A0A217EF68"/>
<evidence type="ECO:0000256" key="2">
    <source>
        <dbReference type="ARBA" id="ARBA00023136"/>
    </source>
</evidence>
<keyword evidence="3 6" id="KW-0564">Palmitate</keyword>
<keyword evidence="2 6" id="KW-0472">Membrane</keyword>
<organism evidence="10 11">
    <name type="scientific">Acinetobacter apis</name>
    <dbReference type="NCBI Taxonomy" id="1229165"/>
    <lineage>
        <taxon>Bacteria</taxon>
        <taxon>Pseudomonadati</taxon>
        <taxon>Pseudomonadota</taxon>
        <taxon>Gammaproteobacteria</taxon>
        <taxon>Moraxellales</taxon>
        <taxon>Moraxellaceae</taxon>
        <taxon>Acinetobacter</taxon>
    </lineage>
</organism>
<gene>
    <name evidence="6" type="primary">bamD</name>
    <name evidence="10" type="ORF">SAMN05444584_1084</name>
</gene>
<evidence type="ECO:0000256" key="6">
    <source>
        <dbReference type="HAMAP-Rule" id="MF_00922"/>
    </source>
</evidence>
<protein>
    <recommendedName>
        <fullName evidence="6">Outer membrane protein assembly factor BamD</fullName>
    </recommendedName>
</protein>
<dbReference type="GO" id="GO:1990063">
    <property type="term" value="C:Bam protein complex"/>
    <property type="evidence" value="ECO:0007669"/>
    <property type="project" value="TreeGrafter"/>
</dbReference>
<feature type="region of interest" description="Disordered" evidence="7">
    <location>
        <begin position="346"/>
        <end position="410"/>
    </location>
</feature>
<evidence type="ECO:0000259" key="9">
    <source>
        <dbReference type="Pfam" id="PF13525"/>
    </source>
</evidence>
<dbReference type="Proteomes" id="UP000243463">
    <property type="component" value="Unassembled WGS sequence"/>
</dbReference>
<evidence type="ECO:0000256" key="5">
    <source>
        <dbReference type="ARBA" id="ARBA00023288"/>
    </source>
</evidence>
<evidence type="ECO:0000256" key="7">
    <source>
        <dbReference type="SAM" id="MobiDB-lite"/>
    </source>
</evidence>
<dbReference type="InterPro" id="IPR017689">
    <property type="entry name" value="BamD"/>
</dbReference>
<proteinExistence type="inferred from homology"/>
<dbReference type="EMBL" id="FZLN01000001">
    <property type="protein sequence ID" value="SNQ29148.1"/>
    <property type="molecule type" value="Genomic_DNA"/>
</dbReference>
<feature type="signal peptide" evidence="8">
    <location>
        <begin position="1"/>
        <end position="23"/>
    </location>
</feature>
<keyword evidence="4 6" id="KW-0998">Cell outer membrane</keyword>
<evidence type="ECO:0000256" key="1">
    <source>
        <dbReference type="ARBA" id="ARBA00022729"/>
    </source>
</evidence>
<evidence type="ECO:0000256" key="8">
    <source>
        <dbReference type="SAM" id="SignalP"/>
    </source>
</evidence>
<dbReference type="HAMAP" id="MF_00922">
    <property type="entry name" value="OM_assembly_BamD"/>
    <property type="match status" value="1"/>
</dbReference>
<dbReference type="GO" id="GO:0043165">
    <property type="term" value="P:Gram-negative-bacterium-type cell outer membrane assembly"/>
    <property type="evidence" value="ECO:0007669"/>
    <property type="project" value="UniProtKB-UniRule"/>
</dbReference>
<dbReference type="Pfam" id="PF13525">
    <property type="entry name" value="YfiO"/>
    <property type="match status" value="1"/>
</dbReference>
<dbReference type="PANTHER" id="PTHR37423">
    <property type="entry name" value="SOLUBLE LYTIC MUREIN TRANSGLYCOSYLASE-RELATED"/>
    <property type="match status" value="1"/>
</dbReference>
<dbReference type="Gene3D" id="1.25.40.10">
    <property type="entry name" value="Tetratricopeptide repeat domain"/>
    <property type="match status" value="1"/>
</dbReference>
<comment type="function">
    <text evidence="6">Part of the outer membrane protein assembly complex, which is involved in assembly and insertion of beta-barrel proteins into the outer membrane.</text>
</comment>
<dbReference type="NCBIfam" id="TIGR03302">
    <property type="entry name" value="OM_YfiO"/>
    <property type="match status" value="1"/>
</dbReference>
<comment type="subunit">
    <text evidence="6">Part of the Bam complex.</text>
</comment>
<evidence type="ECO:0000256" key="3">
    <source>
        <dbReference type="ARBA" id="ARBA00023139"/>
    </source>
</evidence>
<dbReference type="PROSITE" id="PS51257">
    <property type="entry name" value="PROKAR_LIPOPROTEIN"/>
    <property type="match status" value="1"/>
</dbReference>
<evidence type="ECO:0000313" key="11">
    <source>
        <dbReference type="Proteomes" id="UP000243463"/>
    </source>
</evidence>
<sequence>MSLPRYKITMLALSLGMACTFVGCSSNPAKKELADLGPKASEETYFSAAQTALDKGQYNEAEKNLQSIDTYFPTGTHISQAQLELIYVKFQQKDYPGVVTAADRFIRLNPESPNLEYAYYARGVANMEQNYEGLIRYTSLKQSHRDVGYLKIAYQNFVDFIRRYPSSQYAVDAAERMRFIGQELAEHEMEAARFNIERKAWIAAVERGQWVIEHYPDTPQIPEALATVAYGYHELGDQKTAQQYTDIIKLNYPSLLKANGTVNLSAARQEGSFLNRATLGIFGRGEQNVIRSNENGEAPRSLTNRLSFGLLGKPDAEQPKTAPVNAETTTEHRSLTNRLTFGLLGKPETEQPKTAPVEAAPATEQRSLTNRLTFGLLGKPATEQSAAPEAKVVEPQAQPTTPKRSWLNRLSLGLVDKPTAATE</sequence>
<dbReference type="InterPro" id="IPR039565">
    <property type="entry name" value="BamD-like"/>
</dbReference>
<feature type="chain" id="PRO_5011123764" description="Outer membrane protein assembly factor BamD" evidence="8">
    <location>
        <begin position="24"/>
        <end position="423"/>
    </location>
</feature>
<dbReference type="InterPro" id="IPR011990">
    <property type="entry name" value="TPR-like_helical_dom_sf"/>
</dbReference>
<keyword evidence="11" id="KW-1185">Reference proteome</keyword>
<evidence type="ECO:0000313" key="10">
    <source>
        <dbReference type="EMBL" id="SNQ29148.1"/>
    </source>
</evidence>
<keyword evidence="5 6" id="KW-0449">Lipoprotein</keyword>
<feature type="domain" description="Outer membrane lipoprotein BamD-like" evidence="9">
    <location>
        <begin position="41"/>
        <end position="243"/>
    </location>
</feature>
<accession>A0A217EF68</accession>
<dbReference type="OrthoDB" id="9779191at2"/>
<dbReference type="GO" id="GO:0051205">
    <property type="term" value="P:protein insertion into membrane"/>
    <property type="evidence" value="ECO:0007669"/>
    <property type="project" value="UniProtKB-UniRule"/>
</dbReference>
<dbReference type="CDD" id="cd15830">
    <property type="entry name" value="BamD"/>
    <property type="match status" value="1"/>
</dbReference>